<keyword evidence="3" id="KW-1185">Reference proteome</keyword>
<dbReference type="AlphaFoldDB" id="A0AAQ4F710"/>
<proteinExistence type="predicted"/>
<dbReference type="InterPro" id="IPR000618">
    <property type="entry name" value="Insect_cuticle"/>
</dbReference>
<protein>
    <submittedName>
        <fullName evidence="2">Uncharacterized protein</fullName>
    </submittedName>
</protein>
<dbReference type="PROSITE" id="PS51155">
    <property type="entry name" value="CHIT_BIND_RR_2"/>
    <property type="match status" value="1"/>
</dbReference>
<comment type="caution">
    <text evidence="2">The sequence shown here is derived from an EMBL/GenBank/DDBJ whole genome shotgun (WGS) entry which is preliminary data.</text>
</comment>
<name>A0AAQ4F710_AMBAM</name>
<keyword evidence="1" id="KW-0193">Cuticle</keyword>
<gene>
    <name evidence="2" type="ORF">V5799_016152</name>
</gene>
<evidence type="ECO:0000313" key="2">
    <source>
        <dbReference type="EMBL" id="KAK8782505.1"/>
    </source>
</evidence>
<reference evidence="2 3" key="1">
    <citation type="journal article" date="2023" name="Arcadia Sci">
        <title>De novo assembly of a long-read Amblyomma americanum tick genome.</title>
        <authorList>
            <person name="Chou S."/>
            <person name="Poskanzer K.E."/>
            <person name="Rollins M."/>
            <person name="Thuy-Boun P.S."/>
        </authorList>
    </citation>
    <scope>NUCLEOTIDE SEQUENCE [LARGE SCALE GENOMIC DNA]</scope>
    <source>
        <strain evidence="2">F_SG_1</strain>
        <tissue evidence="2">Salivary glands</tissue>
    </source>
</reference>
<evidence type="ECO:0000256" key="1">
    <source>
        <dbReference type="PROSITE-ProRule" id="PRU00497"/>
    </source>
</evidence>
<dbReference type="GO" id="GO:0042302">
    <property type="term" value="F:structural constituent of cuticle"/>
    <property type="evidence" value="ECO:0007669"/>
    <property type="project" value="UniProtKB-UniRule"/>
</dbReference>
<organism evidence="2 3">
    <name type="scientific">Amblyomma americanum</name>
    <name type="common">Lone star tick</name>
    <dbReference type="NCBI Taxonomy" id="6943"/>
    <lineage>
        <taxon>Eukaryota</taxon>
        <taxon>Metazoa</taxon>
        <taxon>Ecdysozoa</taxon>
        <taxon>Arthropoda</taxon>
        <taxon>Chelicerata</taxon>
        <taxon>Arachnida</taxon>
        <taxon>Acari</taxon>
        <taxon>Parasitiformes</taxon>
        <taxon>Ixodida</taxon>
        <taxon>Ixodoidea</taxon>
        <taxon>Ixodidae</taxon>
        <taxon>Amblyomminae</taxon>
        <taxon>Amblyomma</taxon>
    </lineage>
</organism>
<dbReference type="Proteomes" id="UP001321473">
    <property type="component" value="Unassembled WGS sequence"/>
</dbReference>
<evidence type="ECO:0000313" key="3">
    <source>
        <dbReference type="Proteomes" id="UP001321473"/>
    </source>
</evidence>
<accession>A0AAQ4F710</accession>
<dbReference type="EMBL" id="JARKHS020006595">
    <property type="protein sequence ID" value="KAK8782505.1"/>
    <property type="molecule type" value="Genomic_DNA"/>
</dbReference>
<sequence length="198" mass="20558">MFPQPPQPYGYGYDMMDRYGNGQLRIEQGDYNNLRTSSYGNQDAYSLYGRMNYAVGDNGFRSMAAANQPGTASGASAHVAYNAGPVVPPVPSATRASNAGLATIGYGASGATANYDSAYRRHNEYGYKPNGGASAGYGNVPYAGYGYSPIGAALGGHTYGMPSPYGYGAAGYAGSQYDPVAYGGAGGFAAGIEGYRRR</sequence>